<feature type="region of interest" description="Disordered" evidence="1">
    <location>
        <begin position="58"/>
        <end position="85"/>
    </location>
</feature>
<proteinExistence type="predicted"/>
<dbReference type="Ensembl" id="ENSCSAVT00000012003.1">
    <property type="protein sequence ID" value="ENSCSAVP00000011865.1"/>
    <property type="gene ID" value="ENSCSAVG00000006964.1"/>
</dbReference>
<reference evidence="3" key="1">
    <citation type="submission" date="2003-08" db="EMBL/GenBank/DDBJ databases">
        <authorList>
            <person name="Birren B."/>
            <person name="Nusbaum C."/>
            <person name="Abebe A."/>
            <person name="Abouelleil A."/>
            <person name="Adekoya E."/>
            <person name="Ait-zahra M."/>
            <person name="Allen N."/>
            <person name="Allen T."/>
            <person name="An P."/>
            <person name="Anderson M."/>
            <person name="Anderson S."/>
            <person name="Arachchi H."/>
            <person name="Armbruster J."/>
            <person name="Bachantsang P."/>
            <person name="Baldwin J."/>
            <person name="Barry A."/>
            <person name="Bayul T."/>
            <person name="Blitshsteyn B."/>
            <person name="Bloom T."/>
            <person name="Blye J."/>
            <person name="Boguslavskiy L."/>
            <person name="Borowsky M."/>
            <person name="Boukhgalter B."/>
            <person name="Brunache A."/>
            <person name="Butler J."/>
            <person name="Calixte N."/>
            <person name="Calvo S."/>
            <person name="Camarata J."/>
            <person name="Campo K."/>
            <person name="Chang J."/>
            <person name="Cheshatsang Y."/>
            <person name="Citroen M."/>
            <person name="Collymore A."/>
            <person name="Considine T."/>
            <person name="Cook A."/>
            <person name="Cooke P."/>
            <person name="Corum B."/>
            <person name="Cuomo C."/>
            <person name="David R."/>
            <person name="Dawoe T."/>
            <person name="Degray S."/>
            <person name="Dodge S."/>
            <person name="Dooley K."/>
            <person name="Dorje P."/>
            <person name="Dorjee K."/>
            <person name="Dorris L."/>
            <person name="Duffey N."/>
            <person name="Dupes A."/>
            <person name="Elkins T."/>
            <person name="Engels R."/>
            <person name="Erickson J."/>
            <person name="Farina A."/>
            <person name="Faro S."/>
            <person name="Ferreira P."/>
            <person name="Fischer H."/>
            <person name="Fitzgerald M."/>
            <person name="Foley K."/>
            <person name="Gage D."/>
            <person name="Galagan J."/>
            <person name="Gearin G."/>
            <person name="Gnerre S."/>
            <person name="Gnirke A."/>
            <person name="Goyette A."/>
            <person name="Graham J."/>
            <person name="Grandbois E."/>
            <person name="Gyaltsen K."/>
            <person name="Hafez N."/>
            <person name="Hagopian D."/>
            <person name="Hagos B."/>
            <person name="Hall J."/>
            <person name="Hatcher B."/>
            <person name="Heller A."/>
            <person name="Higgins H."/>
            <person name="Honan T."/>
            <person name="Horn A."/>
            <person name="Houde N."/>
            <person name="Hughes L."/>
            <person name="Hulme W."/>
            <person name="Husby E."/>
            <person name="Iliev I."/>
            <person name="Jaffe D."/>
            <person name="Jones C."/>
            <person name="Kamal M."/>
            <person name="Kamat A."/>
            <person name="Kamvysselis M."/>
            <person name="Karlsson E."/>
            <person name="Kells C."/>
            <person name="Kieu A."/>
            <person name="Kisner P."/>
            <person name="Kodira C."/>
            <person name="Kulbokas E."/>
            <person name="Labutti K."/>
            <person name="Lama D."/>
            <person name="Landers T."/>
            <person name="Leger J."/>
            <person name="Levine S."/>
            <person name="Lewis D."/>
            <person name="Lewis T."/>
            <person name="Lindblad-toh K."/>
            <person name="Liu X."/>
            <person name="Lokyitsang T."/>
            <person name="Lokyitsang Y."/>
            <person name="Lucien O."/>
            <person name="Lui A."/>
            <person name="Ma L.J."/>
            <person name="Mabbitt R."/>
            <person name="Macdonald J."/>
            <person name="Maclean C."/>
            <person name="Major J."/>
            <person name="Manning J."/>
            <person name="Marabella R."/>
            <person name="Maru K."/>
            <person name="Matthews C."/>
            <person name="Mauceli E."/>
            <person name="Mccarthy M."/>
            <person name="Mcdonough S."/>
            <person name="Mcghee T."/>
            <person name="Meldrim J."/>
            <person name="Meneus L."/>
            <person name="Mesirov J."/>
            <person name="Mihalev A."/>
            <person name="Mihova T."/>
            <person name="Mikkelsen T."/>
            <person name="Mlenga V."/>
            <person name="Moru K."/>
            <person name="Mozes J."/>
            <person name="Mulrain L."/>
            <person name="Munson G."/>
            <person name="Naylor J."/>
            <person name="Newes C."/>
            <person name="Nguyen C."/>
            <person name="Nguyen N."/>
            <person name="Nguyen T."/>
            <person name="Nicol R."/>
            <person name="Nielsen C."/>
            <person name="Nizzari M."/>
            <person name="Norbu C."/>
            <person name="Norbu N."/>
            <person name="O'donnell P."/>
            <person name="Okoawo O."/>
            <person name="O'leary S."/>
            <person name="Omotosho B."/>
            <person name="O'neill K."/>
            <person name="Osman S."/>
            <person name="Parker S."/>
            <person name="Perrin D."/>
            <person name="Phunkhang P."/>
            <person name="Piqani B."/>
            <person name="Purcell S."/>
            <person name="Rachupka T."/>
            <person name="Ramasamy U."/>
            <person name="Rameau R."/>
            <person name="Ray V."/>
            <person name="Raymond C."/>
            <person name="Retta R."/>
            <person name="Richardson S."/>
            <person name="Rise C."/>
            <person name="Rodriguez J."/>
            <person name="Rogers J."/>
            <person name="Rogov P."/>
            <person name="Rutman M."/>
            <person name="Schupbach R."/>
            <person name="Seaman C."/>
            <person name="Settipalli S."/>
            <person name="Sharpe T."/>
            <person name="Sheridan J."/>
            <person name="Sherpa N."/>
            <person name="Shi J."/>
            <person name="Smirnov S."/>
            <person name="Smith C."/>
            <person name="Sougnez C."/>
            <person name="Spencer B."/>
            <person name="Stalker J."/>
            <person name="Stange-thomann N."/>
            <person name="Stavropoulos S."/>
            <person name="Stetson K."/>
            <person name="Stone C."/>
            <person name="Stone S."/>
            <person name="Stubbs M."/>
            <person name="Talamas J."/>
            <person name="Tchuinga P."/>
            <person name="Tenzing P."/>
            <person name="Tesfaye S."/>
            <person name="Theodore J."/>
            <person name="Thoulutsang Y."/>
            <person name="Topham K."/>
            <person name="Towey S."/>
            <person name="Tsamla T."/>
            <person name="Tsomo N."/>
            <person name="Vallee D."/>
            <person name="Vassiliev H."/>
            <person name="Venkataraman V."/>
            <person name="Vinson J."/>
            <person name="Vo A."/>
            <person name="Wade C."/>
            <person name="Wang S."/>
            <person name="Wangchuk T."/>
            <person name="Wangdi T."/>
            <person name="Whittaker C."/>
            <person name="Wilkinson J."/>
            <person name="Wu Y."/>
            <person name="Wyman D."/>
            <person name="Yadav S."/>
            <person name="Yang S."/>
            <person name="Yang X."/>
            <person name="Yeager S."/>
            <person name="Yee E."/>
            <person name="Young G."/>
            <person name="Zainoun J."/>
            <person name="Zembeck L."/>
            <person name="Zimmer A."/>
            <person name="Zody M."/>
            <person name="Lander E."/>
        </authorList>
    </citation>
    <scope>NUCLEOTIDE SEQUENCE [LARGE SCALE GENOMIC DNA]</scope>
</reference>
<evidence type="ECO:0000256" key="1">
    <source>
        <dbReference type="SAM" id="MobiDB-lite"/>
    </source>
</evidence>
<keyword evidence="3" id="KW-1185">Reference proteome</keyword>
<dbReference type="HOGENOM" id="CLU_1399166_0_0_1"/>
<organism evidence="2 3">
    <name type="scientific">Ciona savignyi</name>
    <name type="common">Pacific transparent sea squirt</name>
    <dbReference type="NCBI Taxonomy" id="51511"/>
    <lineage>
        <taxon>Eukaryota</taxon>
        <taxon>Metazoa</taxon>
        <taxon>Chordata</taxon>
        <taxon>Tunicata</taxon>
        <taxon>Ascidiacea</taxon>
        <taxon>Phlebobranchia</taxon>
        <taxon>Cionidae</taxon>
        <taxon>Ciona</taxon>
    </lineage>
</organism>
<feature type="compositionally biased region" description="Acidic residues" evidence="1">
    <location>
        <begin position="14"/>
        <end position="23"/>
    </location>
</feature>
<dbReference type="InParanoid" id="H2Z2Q3"/>
<dbReference type="AlphaFoldDB" id="H2Z2Q3"/>
<feature type="region of interest" description="Disordered" evidence="1">
    <location>
        <begin position="1"/>
        <end position="23"/>
    </location>
</feature>
<protein>
    <submittedName>
        <fullName evidence="2">Uncharacterized protein</fullName>
    </submittedName>
</protein>
<feature type="compositionally biased region" description="Basic and acidic residues" evidence="1">
    <location>
        <begin position="61"/>
        <end position="71"/>
    </location>
</feature>
<dbReference type="Proteomes" id="UP000007875">
    <property type="component" value="Unassembled WGS sequence"/>
</dbReference>
<reference evidence="2" key="2">
    <citation type="submission" date="2025-08" db="UniProtKB">
        <authorList>
            <consortium name="Ensembl"/>
        </authorList>
    </citation>
    <scope>IDENTIFICATION</scope>
</reference>
<feature type="compositionally biased region" description="Basic and acidic residues" evidence="1">
    <location>
        <begin position="1"/>
        <end position="10"/>
    </location>
</feature>
<evidence type="ECO:0000313" key="3">
    <source>
        <dbReference type="Proteomes" id="UP000007875"/>
    </source>
</evidence>
<reference evidence="2" key="3">
    <citation type="submission" date="2025-09" db="UniProtKB">
        <authorList>
            <consortium name="Ensembl"/>
        </authorList>
    </citation>
    <scope>IDENTIFICATION</scope>
</reference>
<evidence type="ECO:0000313" key="2">
    <source>
        <dbReference type="Ensembl" id="ENSCSAVP00000011865.1"/>
    </source>
</evidence>
<accession>H2Z2Q3</accession>
<name>H2Z2Q3_CIOSA</name>
<sequence length="195" mass="21298">TLDTESDKISGFESETDREEFVGDEAEYLSGGPSLAGEEADDDVINVDSSEDVTGIFQANERSDVESVQHEFDDDNNESTEHTAQDNFETIPKQPVNALHSDNPETIQQHVQFFRDTKEIILKCSLDPAPVATPFGVPAQTGLNRQNSNLPTGDQVSQMEPVAGGREVINISGGRFDNCHFGGETFQILNNVPTP</sequence>